<dbReference type="SMART" id="SM00249">
    <property type="entry name" value="PHD"/>
    <property type="match status" value="1"/>
</dbReference>
<feature type="domain" description="Plus3" evidence="5">
    <location>
        <begin position="412"/>
        <end position="537"/>
    </location>
</feature>
<feature type="domain" description="DM2" evidence="6">
    <location>
        <begin position="257"/>
        <end position="340"/>
    </location>
</feature>
<evidence type="ECO:0000256" key="1">
    <source>
        <dbReference type="ARBA" id="ARBA00022723"/>
    </source>
</evidence>
<dbReference type="InterPro" id="IPR036885">
    <property type="entry name" value="SWIB_MDM2_dom_sf"/>
</dbReference>
<dbReference type="AlphaFoldDB" id="A0AAW1HAW2"/>
<dbReference type="SUPFAM" id="SSF47592">
    <property type="entry name" value="SWIB/MDM2 domain"/>
    <property type="match status" value="1"/>
</dbReference>
<dbReference type="GO" id="GO:0003677">
    <property type="term" value="F:DNA binding"/>
    <property type="evidence" value="ECO:0007669"/>
    <property type="project" value="InterPro"/>
</dbReference>
<feature type="region of interest" description="Disordered" evidence="4">
    <location>
        <begin position="188"/>
        <end position="251"/>
    </location>
</feature>
<evidence type="ECO:0000259" key="5">
    <source>
        <dbReference type="PROSITE" id="PS51360"/>
    </source>
</evidence>
<dbReference type="PANTHER" id="PTHR46851">
    <property type="entry name" value="OS01G0884500 PROTEIN"/>
    <property type="match status" value="1"/>
</dbReference>
<comment type="caution">
    <text evidence="7">The sequence shown here is derived from an EMBL/GenBank/DDBJ whole genome shotgun (WGS) entry which is preliminary data.</text>
</comment>
<organism evidence="7 8">
    <name type="scientific">Saponaria officinalis</name>
    <name type="common">Common soapwort</name>
    <name type="synonym">Lychnis saponaria</name>
    <dbReference type="NCBI Taxonomy" id="3572"/>
    <lineage>
        <taxon>Eukaryota</taxon>
        <taxon>Viridiplantae</taxon>
        <taxon>Streptophyta</taxon>
        <taxon>Embryophyta</taxon>
        <taxon>Tracheophyta</taxon>
        <taxon>Spermatophyta</taxon>
        <taxon>Magnoliopsida</taxon>
        <taxon>eudicotyledons</taxon>
        <taxon>Gunneridae</taxon>
        <taxon>Pentapetalae</taxon>
        <taxon>Caryophyllales</taxon>
        <taxon>Caryophyllaceae</taxon>
        <taxon>Caryophylleae</taxon>
        <taxon>Saponaria</taxon>
    </lineage>
</organism>
<dbReference type="Pfam" id="PF25980">
    <property type="entry name" value="NERD_plant"/>
    <property type="match status" value="1"/>
</dbReference>
<dbReference type="InterPro" id="IPR036128">
    <property type="entry name" value="Plus3-like_sf"/>
</dbReference>
<dbReference type="SMART" id="SM00719">
    <property type="entry name" value="Plus3"/>
    <property type="match status" value="1"/>
</dbReference>
<keyword evidence="2" id="KW-0863">Zinc-finger</keyword>
<dbReference type="Pfam" id="PF03126">
    <property type="entry name" value="Plus-3"/>
    <property type="match status" value="1"/>
</dbReference>
<dbReference type="Gene3D" id="1.10.245.10">
    <property type="entry name" value="SWIB/MDM2 domain"/>
    <property type="match status" value="1"/>
</dbReference>
<dbReference type="SUPFAM" id="SSF159042">
    <property type="entry name" value="Plus3-like"/>
    <property type="match status" value="1"/>
</dbReference>
<keyword evidence="8" id="KW-1185">Reference proteome</keyword>
<dbReference type="InterPro" id="IPR004343">
    <property type="entry name" value="Plus-3_dom"/>
</dbReference>
<evidence type="ECO:0000256" key="2">
    <source>
        <dbReference type="ARBA" id="ARBA00022771"/>
    </source>
</evidence>
<proteinExistence type="predicted"/>
<dbReference type="PROSITE" id="PS51360">
    <property type="entry name" value="PLUS3"/>
    <property type="match status" value="1"/>
</dbReference>
<evidence type="ECO:0000256" key="3">
    <source>
        <dbReference type="ARBA" id="ARBA00022833"/>
    </source>
</evidence>
<dbReference type="Gene3D" id="3.30.40.10">
    <property type="entry name" value="Zinc/RING finger domain, C3HC4 (zinc finger)"/>
    <property type="match status" value="1"/>
</dbReference>
<name>A0AAW1HAW2_SAPOF</name>
<evidence type="ECO:0000259" key="6">
    <source>
        <dbReference type="PROSITE" id="PS51925"/>
    </source>
</evidence>
<dbReference type="PROSITE" id="PS51925">
    <property type="entry name" value="SWIB_MDM2"/>
    <property type="match status" value="1"/>
</dbReference>
<dbReference type="CDD" id="cd00065">
    <property type="entry name" value="FYVE_like_SF"/>
    <property type="match status" value="1"/>
</dbReference>
<dbReference type="InterPro" id="IPR058668">
    <property type="entry name" value="NERD_dom"/>
</dbReference>
<feature type="compositionally biased region" description="Basic residues" evidence="4">
    <location>
        <begin position="238"/>
        <end position="251"/>
    </location>
</feature>
<keyword evidence="1" id="KW-0479">Metal-binding</keyword>
<gene>
    <name evidence="7" type="ORF">RND81_12G153100</name>
</gene>
<dbReference type="InterPro" id="IPR045894">
    <property type="entry name" value="At5g08430-like"/>
</dbReference>
<dbReference type="Gene3D" id="3.90.70.200">
    <property type="entry name" value="Plus-3 domain"/>
    <property type="match status" value="1"/>
</dbReference>
<protein>
    <submittedName>
        <fullName evidence="7">Uncharacterized protein</fullName>
    </submittedName>
</protein>
<dbReference type="InterPro" id="IPR055198">
    <property type="entry name" value="NSD_PHD"/>
</dbReference>
<evidence type="ECO:0000313" key="8">
    <source>
        <dbReference type="Proteomes" id="UP001443914"/>
    </source>
</evidence>
<sequence length="622" mass="71461">MVKRRRNNVKEQKKVAKKQQHELVLEEEEKQTIVDDKISEDYCFVCKDGGLLIVCDHKGCVKAYHPDCVGQEEATEETDDPWICDWHSCLVCKKNPRYQCYCCSHAVCQSCFKGVSFARIRGSKGLCNDCLKLALLGEEGMEVDSDGENVDFKDRETYEGLFKEYWDIIKEKEGLTLDDLHDADVQIKKDKNVKNKSHKPQSDSDESEKPEEDGRRSDDNDDDDGSDDAAQPVTVTKTSKKKNKSEKLPKKKKGSSRIEFVGWASKSLIEFLAAIGVDTNKQMSQSDVASLINKYARENKLFHPEKRKIIVCDMRLRSLLKRRTINIYKINDGIEAHFFENLEQSEDEGYSSGYEENNATTVATKKQAWWRNVGSFQHKGSLLEKFQQKESELEEPKKVETTVKLVYSDFATIVPQNMKLVYLKRNLVETLLENYETFESKVTGSFVKAKVEPFDPKYPYQLLPVTGIKKASGCENKTVLLQVSDLPDDVTMRMLSNDDLSLEDCEELRQKIETGRIPKPTVVELEKKAKELHEDITKHAITRELSVLKHRIDLSNEKGRRAELYEYRRRRDLLRTEEEQLRLLNDLPRVIADVIEVKTDSEEAGKNNNPIDDSEDNTKISA</sequence>
<dbReference type="GO" id="GO:0008270">
    <property type="term" value="F:zinc ion binding"/>
    <property type="evidence" value="ECO:0007669"/>
    <property type="project" value="UniProtKB-KW"/>
</dbReference>
<dbReference type="InterPro" id="IPR001965">
    <property type="entry name" value="Znf_PHD"/>
</dbReference>
<dbReference type="InterPro" id="IPR013083">
    <property type="entry name" value="Znf_RING/FYVE/PHD"/>
</dbReference>
<dbReference type="Pfam" id="PF02201">
    <property type="entry name" value="SWIB"/>
    <property type="match status" value="1"/>
</dbReference>
<evidence type="ECO:0000313" key="7">
    <source>
        <dbReference type="EMBL" id="KAK9673206.1"/>
    </source>
</evidence>
<reference evidence="7" key="1">
    <citation type="submission" date="2024-03" db="EMBL/GenBank/DDBJ databases">
        <title>WGS assembly of Saponaria officinalis var. Norfolk2.</title>
        <authorList>
            <person name="Jenkins J."/>
            <person name="Shu S."/>
            <person name="Grimwood J."/>
            <person name="Barry K."/>
            <person name="Goodstein D."/>
            <person name="Schmutz J."/>
            <person name="Leebens-Mack J."/>
            <person name="Osbourn A."/>
        </authorList>
    </citation>
    <scope>NUCLEOTIDE SEQUENCE [LARGE SCALE GENOMIC DNA]</scope>
    <source>
        <strain evidence="7">JIC</strain>
    </source>
</reference>
<dbReference type="Pfam" id="PF22908">
    <property type="entry name" value="PHD_NSD"/>
    <property type="match status" value="1"/>
</dbReference>
<evidence type="ECO:0000256" key="4">
    <source>
        <dbReference type="SAM" id="MobiDB-lite"/>
    </source>
</evidence>
<dbReference type="InterPro" id="IPR003121">
    <property type="entry name" value="SWIB_MDM2_domain"/>
</dbReference>
<dbReference type="SUPFAM" id="SSF57903">
    <property type="entry name" value="FYVE/PHD zinc finger"/>
    <property type="match status" value="1"/>
</dbReference>
<dbReference type="CDD" id="cd10567">
    <property type="entry name" value="SWIB-MDM2_like"/>
    <property type="match status" value="1"/>
</dbReference>
<feature type="region of interest" description="Disordered" evidence="4">
    <location>
        <begin position="598"/>
        <end position="622"/>
    </location>
</feature>
<dbReference type="InterPro" id="IPR011011">
    <property type="entry name" value="Znf_FYVE_PHD"/>
</dbReference>
<accession>A0AAW1HAW2</accession>
<dbReference type="CDD" id="cd15568">
    <property type="entry name" value="PHD5_NSD"/>
    <property type="match status" value="1"/>
</dbReference>
<dbReference type="EMBL" id="JBDFQZ010000012">
    <property type="protein sequence ID" value="KAK9673206.1"/>
    <property type="molecule type" value="Genomic_DNA"/>
</dbReference>
<dbReference type="PANTHER" id="PTHR46851:SF11">
    <property type="entry name" value="GYF DOMAIN-CONTAINING PROTEIN"/>
    <property type="match status" value="1"/>
</dbReference>
<keyword evidence="3" id="KW-0862">Zinc</keyword>
<dbReference type="Proteomes" id="UP001443914">
    <property type="component" value="Unassembled WGS sequence"/>
</dbReference>